<dbReference type="Pfam" id="PF07992">
    <property type="entry name" value="Pyr_redox_2"/>
    <property type="match status" value="1"/>
</dbReference>
<feature type="transmembrane region" description="Helical" evidence="9">
    <location>
        <begin position="502"/>
        <end position="523"/>
    </location>
</feature>
<evidence type="ECO:0000256" key="6">
    <source>
        <dbReference type="ARBA" id="ARBA00023027"/>
    </source>
</evidence>
<keyword evidence="9" id="KW-1133">Transmembrane helix</keyword>
<keyword evidence="13" id="KW-1185">Reference proteome</keyword>
<proteinExistence type="inferred from homology"/>
<dbReference type="GO" id="GO:0016656">
    <property type="term" value="F:monodehydroascorbate reductase (NADH) activity"/>
    <property type="evidence" value="ECO:0007669"/>
    <property type="project" value="UniProtKB-EC"/>
</dbReference>
<dbReference type="InterPro" id="IPR050446">
    <property type="entry name" value="FAD-oxidoreductase/Apoptosis"/>
</dbReference>
<evidence type="ECO:0000256" key="9">
    <source>
        <dbReference type="SAM" id="Phobius"/>
    </source>
</evidence>
<evidence type="ECO:0000313" key="13">
    <source>
        <dbReference type="Proteomes" id="UP000316621"/>
    </source>
</evidence>
<comment type="similarity">
    <text evidence="2">Belongs to the FAD-dependent oxidoreductase family.</text>
</comment>
<dbReference type="STRING" id="3469.A0A4Y7KI35"/>
<evidence type="ECO:0000256" key="8">
    <source>
        <dbReference type="ARBA" id="ARBA00038920"/>
    </source>
</evidence>
<dbReference type="InterPro" id="IPR023753">
    <property type="entry name" value="FAD/NAD-binding_dom"/>
</dbReference>
<evidence type="ECO:0000256" key="7">
    <source>
        <dbReference type="ARBA" id="ARBA00023284"/>
    </source>
</evidence>
<name>A0A4Y7KI35_PAPSO</name>
<dbReference type="OMA" id="EEHCMAR"/>
<evidence type="ECO:0000259" key="10">
    <source>
        <dbReference type="Pfam" id="PF07992"/>
    </source>
</evidence>
<keyword evidence="9" id="KW-0472">Membrane</keyword>
<dbReference type="SUPFAM" id="SSF51905">
    <property type="entry name" value="FAD/NAD(P)-binding domain"/>
    <property type="match status" value="2"/>
</dbReference>
<dbReference type="InterPro" id="IPR016156">
    <property type="entry name" value="FAD/NAD-linked_Rdtase_dimer_sf"/>
</dbReference>
<dbReference type="PRINTS" id="PR00368">
    <property type="entry name" value="FADPNR"/>
</dbReference>
<dbReference type="AlphaFoldDB" id="A0A4Y7KI35"/>
<feature type="domain" description="FAD/NAD(P)-binding" evidence="10">
    <location>
        <begin position="85"/>
        <end position="370"/>
    </location>
</feature>
<feature type="domain" description="Monodehydroascorbate reductase 3-like C-terminal" evidence="11">
    <location>
        <begin position="389"/>
        <end position="472"/>
    </location>
</feature>
<dbReference type="Proteomes" id="UP000316621">
    <property type="component" value="Chromosome 7"/>
</dbReference>
<evidence type="ECO:0000256" key="5">
    <source>
        <dbReference type="ARBA" id="ARBA00023002"/>
    </source>
</evidence>
<keyword evidence="7" id="KW-0676">Redox-active center</keyword>
<keyword evidence="6" id="KW-0520">NAD</keyword>
<sequence length="529" mass="58157">MGRAYVYVILGGGVAAGYAALEFSRRGVGHGELCIISEESSVSLFTPITIYYLVERLGSLACGCMRRVIPTYLASTTLRKSRNTTTENPVVPYERPALSKGFLLPEAPTRLPSFHTCVGANEERLTPKWYNEHGIELVLGTRVKSVDVRRKTLLTSLGETISYKYLIIATGARALKLEEFGVSGPDAENVCYLRNVADATRLVEVMQSCPGGNAVIIGGGYIGMECAASMVINKMNVTMVFPEAHCMARLFTRKIANYYEDYYKSKGVKFIKGTVLSSFEKDSDEKVTSVVLRDGTKLLTDMVVVGIGIRPNTSLIEGQLTLEKGGIKVNGLMQSSNSSVYAVGDVATFPVKLFGETRRLEHVDSARKSAKHAVASLMAPNKTWDFDYLPFFYSRVFTLSWQFYGDNVGEVVHYGDFLGSTFGAYWVKNGYLVGSFLEGGTKEEYEAIAKATRLKPRIEDLAELERQGLGFAVSIGQQLPTVVATVAEVPSFGVIMNKPLHAWHAVAGVVLAASIAGFGYWYGRRRRKW</sequence>
<reference evidence="12 13" key="1">
    <citation type="journal article" date="2018" name="Science">
        <title>The opium poppy genome and morphinan production.</title>
        <authorList>
            <person name="Guo L."/>
            <person name="Winzer T."/>
            <person name="Yang X."/>
            <person name="Li Y."/>
            <person name="Ning Z."/>
            <person name="He Z."/>
            <person name="Teodor R."/>
            <person name="Lu Y."/>
            <person name="Bowser T.A."/>
            <person name="Graham I.A."/>
            <person name="Ye K."/>
        </authorList>
    </citation>
    <scope>NUCLEOTIDE SEQUENCE [LARGE SCALE GENOMIC DNA]</scope>
    <source>
        <strain evidence="13">cv. HN1</strain>
        <tissue evidence="12">Leaves</tissue>
    </source>
</reference>
<gene>
    <name evidence="12" type="ORF">C5167_035174</name>
</gene>
<accession>A0A4Y7KI35</accession>
<evidence type="ECO:0000313" key="12">
    <source>
        <dbReference type="EMBL" id="RZC72032.1"/>
    </source>
</evidence>
<comment type="cofactor">
    <cofactor evidence="1">
        <name>FAD</name>
        <dbReference type="ChEBI" id="CHEBI:57692"/>
    </cofactor>
</comment>
<dbReference type="GO" id="GO:0005737">
    <property type="term" value="C:cytoplasm"/>
    <property type="evidence" value="ECO:0007669"/>
    <property type="project" value="TreeGrafter"/>
</dbReference>
<dbReference type="PANTHER" id="PTHR43557:SF2">
    <property type="entry name" value="RIESKE DOMAIN-CONTAINING PROTEIN-RELATED"/>
    <property type="match status" value="1"/>
</dbReference>
<keyword evidence="4" id="KW-0274">FAD</keyword>
<dbReference type="PANTHER" id="PTHR43557">
    <property type="entry name" value="APOPTOSIS-INDUCING FACTOR 1"/>
    <property type="match status" value="1"/>
</dbReference>
<dbReference type="SUPFAM" id="SSF55424">
    <property type="entry name" value="FAD/NAD-linked reductases, dimerisation (C-terminal) domain"/>
    <property type="match status" value="1"/>
</dbReference>
<evidence type="ECO:0000256" key="1">
    <source>
        <dbReference type="ARBA" id="ARBA00001974"/>
    </source>
</evidence>
<protein>
    <recommendedName>
        <fullName evidence="8">monodehydroascorbate reductase (NADH)</fullName>
        <ecNumber evidence="8">1.6.5.4</ecNumber>
    </recommendedName>
</protein>
<evidence type="ECO:0000256" key="2">
    <source>
        <dbReference type="ARBA" id="ARBA00006442"/>
    </source>
</evidence>
<dbReference type="Gene3D" id="3.50.50.60">
    <property type="entry name" value="FAD/NAD(P)-binding domain"/>
    <property type="match status" value="3"/>
</dbReference>
<keyword evidence="9" id="KW-0812">Transmembrane</keyword>
<evidence type="ECO:0000256" key="3">
    <source>
        <dbReference type="ARBA" id="ARBA00022630"/>
    </source>
</evidence>
<dbReference type="EMBL" id="CM010721">
    <property type="protein sequence ID" value="RZC72032.1"/>
    <property type="molecule type" value="Genomic_DNA"/>
</dbReference>
<keyword evidence="5" id="KW-0560">Oxidoreductase</keyword>
<organism evidence="12 13">
    <name type="scientific">Papaver somniferum</name>
    <name type="common">Opium poppy</name>
    <dbReference type="NCBI Taxonomy" id="3469"/>
    <lineage>
        <taxon>Eukaryota</taxon>
        <taxon>Viridiplantae</taxon>
        <taxon>Streptophyta</taxon>
        <taxon>Embryophyta</taxon>
        <taxon>Tracheophyta</taxon>
        <taxon>Spermatophyta</taxon>
        <taxon>Magnoliopsida</taxon>
        <taxon>Ranunculales</taxon>
        <taxon>Papaveraceae</taxon>
        <taxon>Papaveroideae</taxon>
        <taxon>Papaver</taxon>
    </lineage>
</organism>
<evidence type="ECO:0000256" key="4">
    <source>
        <dbReference type="ARBA" id="ARBA00022827"/>
    </source>
</evidence>
<dbReference type="InterPro" id="IPR036188">
    <property type="entry name" value="FAD/NAD-bd_sf"/>
</dbReference>
<dbReference type="Pfam" id="PF21791">
    <property type="entry name" value="MDHAR3-like_C"/>
    <property type="match status" value="1"/>
</dbReference>
<dbReference type="EC" id="1.6.5.4" evidence="8"/>
<evidence type="ECO:0000259" key="11">
    <source>
        <dbReference type="Pfam" id="PF21791"/>
    </source>
</evidence>
<dbReference type="PRINTS" id="PR00411">
    <property type="entry name" value="PNDRDTASEI"/>
</dbReference>
<keyword evidence="3" id="KW-0285">Flavoprotein</keyword>
<dbReference type="Gramene" id="RZC72032">
    <property type="protein sequence ID" value="RZC72032"/>
    <property type="gene ID" value="C5167_035174"/>
</dbReference>
<dbReference type="Gene3D" id="3.30.390.30">
    <property type="match status" value="1"/>
</dbReference>
<dbReference type="InterPro" id="IPR048618">
    <property type="entry name" value="MDHAR3-like_C"/>
</dbReference>